<evidence type="ECO:0000256" key="2">
    <source>
        <dbReference type="ARBA" id="ARBA00022692"/>
    </source>
</evidence>
<dbReference type="Proteomes" id="UP001054252">
    <property type="component" value="Unassembled WGS sequence"/>
</dbReference>
<dbReference type="InterPro" id="IPR046956">
    <property type="entry name" value="RLP23-like"/>
</dbReference>
<evidence type="ECO:0000256" key="5">
    <source>
        <dbReference type="ARBA" id="ARBA00023136"/>
    </source>
</evidence>
<keyword evidence="9" id="KW-1185">Reference proteome</keyword>
<comment type="subcellular location">
    <subcellularLocation>
        <location evidence="1">Membrane</location>
        <topology evidence="1">Single-pass type I membrane protein</topology>
    </subcellularLocation>
</comment>
<dbReference type="SUPFAM" id="SSF52058">
    <property type="entry name" value="L domain-like"/>
    <property type="match status" value="1"/>
</dbReference>
<keyword evidence="2" id="KW-0812">Transmembrane</keyword>
<dbReference type="AlphaFoldDB" id="A0AAV5K6B1"/>
<evidence type="ECO:0000256" key="6">
    <source>
        <dbReference type="ARBA" id="ARBA00023170"/>
    </source>
</evidence>
<protein>
    <submittedName>
        <fullName evidence="8">Uncharacterized protein</fullName>
    </submittedName>
</protein>
<dbReference type="EMBL" id="BPVZ01000058">
    <property type="protein sequence ID" value="GKV21792.1"/>
    <property type="molecule type" value="Genomic_DNA"/>
</dbReference>
<keyword evidence="3" id="KW-0732">Signal</keyword>
<dbReference type="InterPro" id="IPR032675">
    <property type="entry name" value="LRR_dom_sf"/>
</dbReference>
<dbReference type="PANTHER" id="PTHR48061">
    <property type="entry name" value="LEUCINE-RICH REPEAT RECEPTOR PROTEIN KINASE EMS1-LIKE-RELATED"/>
    <property type="match status" value="1"/>
</dbReference>
<dbReference type="PANTHER" id="PTHR48061:SF12">
    <property type="entry name" value="DISEASE RESISTANCE LIKE PROTEIN"/>
    <property type="match status" value="1"/>
</dbReference>
<gene>
    <name evidence="8" type="ORF">SLEP1_g31738</name>
</gene>
<evidence type="ECO:0000256" key="1">
    <source>
        <dbReference type="ARBA" id="ARBA00004479"/>
    </source>
</evidence>
<accession>A0AAV5K6B1</accession>
<sequence length="123" mass="13918">MSRIADLPGIDCCSWECVRCDRYTGYVRGLDLSSSCLFGSINSSSSLFRLGHLQYLNLAFNDFNYSEIPAVLGNHSRLTYLNLSSSFFSSQIPQEISKLFKLAKLDLSFNLDYSHQARIVETQ</sequence>
<evidence type="ECO:0000313" key="9">
    <source>
        <dbReference type="Proteomes" id="UP001054252"/>
    </source>
</evidence>
<dbReference type="Pfam" id="PF00560">
    <property type="entry name" value="LRR_1"/>
    <property type="match status" value="2"/>
</dbReference>
<reference evidence="8 9" key="1">
    <citation type="journal article" date="2021" name="Commun. Biol.">
        <title>The genome of Shorea leprosula (Dipterocarpaceae) highlights the ecological relevance of drought in aseasonal tropical rainforests.</title>
        <authorList>
            <person name="Ng K.K.S."/>
            <person name="Kobayashi M.J."/>
            <person name="Fawcett J.A."/>
            <person name="Hatakeyama M."/>
            <person name="Paape T."/>
            <person name="Ng C.H."/>
            <person name="Ang C.C."/>
            <person name="Tnah L.H."/>
            <person name="Lee C.T."/>
            <person name="Nishiyama T."/>
            <person name="Sese J."/>
            <person name="O'Brien M.J."/>
            <person name="Copetti D."/>
            <person name="Mohd Noor M.I."/>
            <person name="Ong R.C."/>
            <person name="Putra M."/>
            <person name="Sireger I.Z."/>
            <person name="Indrioko S."/>
            <person name="Kosugi Y."/>
            <person name="Izuno A."/>
            <person name="Isagi Y."/>
            <person name="Lee S.L."/>
            <person name="Shimizu K.K."/>
        </authorList>
    </citation>
    <scope>NUCLEOTIDE SEQUENCE [LARGE SCALE GENOMIC DNA]</scope>
    <source>
        <strain evidence="8">214</strain>
    </source>
</reference>
<keyword evidence="7" id="KW-0325">Glycoprotein</keyword>
<proteinExistence type="predicted"/>
<dbReference type="GO" id="GO:0016020">
    <property type="term" value="C:membrane"/>
    <property type="evidence" value="ECO:0007669"/>
    <property type="project" value="UniProtKB-SubCell"/>
</dbReference>
<comment type="caution">
    <text evidence="8">The sequence shown here is derived from an EMBL/GenBank/DDBJ whole genome shotgun (WGS) entry which is preliminary data.</text>
</comment>
<keyword evidence="4" id="KW-1133">Transmembrane helix</keyword>
<organism evidence="8 9">
    <name type="scientific">Rubroshorea leprosula</name>
    <dbReference type="NCBI Taxonomy" id="152421"/>
    <lineage>
        <taxon>Eukaryota</taxon>
        <taxon>Viridiplantae</taxon>
        <taxon>Streptophyta</taxon>
        <taxon>Embryophyta</taxon>
        <taxon>Tracheophyta</taxon>
        <taxon>Spermatophyta</taxon>
        <taxon>Magnoliopsida</taxon>
        <taxon>eudicotyledons</taxon>
        <taxon>Gunneridae</taxon>
        <taxon>Pentapetalae</taxon>
        <taxon>rosids</taxon>
        <taxon>malvids</taxon>
        <taxon>Malvales</taxon>
        <taxon>Dipterocarpaceae</taxon>
        <taxon>Rubroshorea</taxon>
    </lineage>
</organism>
<dbReference type="Gene3D" id="3.80.10.10">
    <property type="entry name" value="Ribonuclease Inhibitor"/>
    <property type="match status" value="2"/>
</dbReference>
<keyword evidence="6" id="KW-0675">Receptor</keyword>
<name>A0AAV5K6B1_9ROSI</name>
<evidence type="ECO:0000313" key="8">
    <source>
        <dbReference type="EMBL" id="GKV21792.1"/>
    </source>
</evidence>
<dbReference type="InterPro" id="IPR001611">
    <property type="entry name" value="Leu-rich_rpt"/>
</dbReference>
<evidence type="ECO:0000256" key="3">
    <source>
        <dbReference type="ARBA" id="ARBA00022729"/>
    </source>
</evidence>
<keyword evidence="5" id="KW-0472">Membrane</keyword>
<evidence type="ECO:0000256" key="7">
    <source>
        <dbReference type="ARBA" id="ARBA00023180"/>
    </source>
</evidence>
<evidence type="ECO:0000256" key="4">
    <source>
        <dbReference type="ARBA" id="ARBA00022989"/>
    </source>
</evidence>